<sequence>MRPKQTRKLVESQGAMENSQDNDGKGIKGQENQSAVMDVGVQIAENDFVRDEKGKEA</sequence>
<reference evidence="2 3" key="1">
    <citation type="journal article" date="2020" name="Genomics">
        <title>Complete, high-quality genomes from long-read metagenomic sequencing of two wolf lichen thalli reveals enigmatic genome architecture.</title>
        <authorList>
            <person name="McKenzie S.K."/>
            <person name="Walston R.F."/>
            <person name="Allen J.L."/>
        </authorList>
    </citation>
    <scope>NUCLEOTIDE SEQUENCE [LARGE SCALE GENOMIC DNA]</scope>
    <source>
        <strain evidence="2">WasteWater1</strain>
    </source>
</reference>
<comment type="caution">
    <text evidence="2">The sequence shown here is derived from an EMBL/GenBank/DDBJ whole genome shotgun (WGS) entry which is preliminary data.</text>
</comment>
<protein>
    <submittedName>
        <fullName evidence="2">Uncharacterized protein</fullName>
    </submittedName>
</protein>
<dbReference type="Proteomes" id="UP000593566">
    <property type="component" value="Unassembled WGS sequence"/>
</dbReference>
<evidence type="ECO:0000256" key="1">
    <source>
        <dbReference type="SAM" id="MobiDB-lite"/>
    </source>
</evidence>
<dbReference type="EMBL" id="JACCJB010000022">
    <property type="protein sequence ID" value="KAF6218457.1"/>
    <property type="molecule type" value="Genomic_DNA"/>
</dbReference>
<accession>A0A8H6C7R5</accession>
<dbReference type="AlphaFoldDB" id="A0A8H6C7R5"/>
<dbReference type="RefSeq" id="XP_037147892.1">
    <property type="nucleotide sequence ID" value="XM_037296711.1"/>
</dbReference>
<evidence type="ECO:0000313" key="2">
    <source>
        <dbReference type="EMBL" id="KAF6218457.1"/>
    </source>
</evidence>
<name>A0A8H6C7R5_9LECA</name>
<organism evidence="2 3">
    <name type="scientific">Letharia lupina</name>
    <dbReference type="NCBI Taxonomy" id="560253"/>
    <lineage>
        <taxon>Eukaryota</taxon>
        <taxon>Fungi</taxon>
        <taxon>Dikarya</taxon>
        <taxon>Ascomycota</taxon>
        <taxon>Pezizomycotina</taxon>
        <taxon>Lecanoromycetes</taxon>
        <taxon>OSLEUM clade</taxon>
        <taxon>Lecanoromycetidae</taxon>
        <taxon>Lecanorales</taxon>
        <taxon>Lecanorineae</taxon>
        <taxon>Parmeliaceae</taxon>
        <taxon>Letharia</taxon>
    </lineage>
</organism>
<evidence type="ECO:0000313" key="3">
    <source>
        <dbReference type="Proteomes" id="UP000593566"/>
    </source>
</evidence>
<feature type="region of interest" description="Disordered" evidence="1">
    <location>
        <begin position="1"/>
        <end position="32"/>
    </location>
</feature>
<dbReference type="GeneID" id="59334211"/>
<proteinExistence type="predicted"/>
<gene>
    <name evidence="2" type="ORF">HO133_005806</name>
</gene>
<keyword evidence="3" id="KW-1185">Reference proteome</keyword>